<evidence type="ECO:0000313" key="2">
    <source>
        <dbReference type="EMBL" id="WUN83092.1"/>
    </source>
</evidence>
<dbReference type="InterPro" id="IPR045961">
    <property type="entry name" value="DUF6381"/>
</dbReference>
<feature type="region of interest" description="Disordered" evidence="1">
    <location>
        <begin position="1"/>
        <end position="35"/>
    </location>
</feature>
<dbReference type="Proteomes" id="UP001432312">
    <property type="component" value="Chromosome"/>
</dbReference>
<sequence length="62" mass="6998">MSIEDPSAKRAQEMRDKAQQLEQSAQHATDPAERQRLTEKALHIREKSEQMYGPGAGSMDPM</sequence>
<keyword evidence="3" id="KW-1185">Reference proteome</keyword>
<protein>
    <submittedName>
        <fullName evidence="2">DUF6381 family protein</fullName>
    </submittedName>
</protein>
<evidence type="ECO:0000256" key="1">
    <source>
        <dbReference type="SAM" id="MobiDB-lite"/>
    </source>
</evidence>
<reference evidence="2" key="1">
    <citation type="submission" date="2022-10" db="EMBL/GenBank/DDBJ databases">
        <title>The complete genomes of actinobacterial strains from the NBC collection.</title>
        <authorList>
            <person name="Joergensen T.S."/>
            <person name="Alvarez Arevalo M."/>
            <person name="Sterndorff E.B."/>
            <person name="Faurdal D."/>
            <person name="Vuksanovic O."/>
            <person name="Mourched A.-S."/>
            <person name="Charusanti P."/>
            <person name="Shaw S."/>
            <person name="Blin K."/>
            <person name="Weber T."/>
        </authorList>
    </citation>
    <scope>NUCLEOTIDE SEQUENCE</scope>
    <source>
        <strain evidence="2">NBC_00303</strain>
    </source>
</reference>
<organism evidence="2 3">
    <name type="scientific">Streptomyces erythrochromogenes</name>
    <dbReference type="NCBI Taxonomy" id="285574"/>
    <lineage>
        <taxon>Bacteria</taxon>
        <taxon>Bacillati</taxon>
        <taxon>Actinomycetota</taxon>
        <taxon>Actinomycetes</taxon>
        <taxon>Kitasatosporales</taxon>
        <taxon>Streptomycetaceae</taxon>
        <taxon>Streptomyces</taxon>
    </lineage>
</organism>
<accession>A0ABZ1QL09</accession>
<dbReference type="GeneID" id="95501168"/>
<evidence type="ECO:0000313" key="3">
    <source>
        <dbReference type="Proteomes" id="UP001432312"/>
    </source>
</evidence>
<dbReference type="EMBL" id="CP108036">
    <property type="protein sequence ID" value="WUN83092.1"/>
    <property type="molecule type" value="Genomic_DNA"/>
</dbReference>
<dbReference type="RefSeq" id="WP_031157089.1">
    <property type="nucleotide sequence ID" value="NZ_CP108036.1"/>
</dbReference>
<gene>
    <name evidence="2" type="ORF">OHA91_33995</name>
</gene>
<feature type="compositionally biased region" description="Basic and acidic residues" evidence="1">
    <location>
        <begin position="1"/>
        <end position="19"/>
    </location>
</feature>
<name>A0ABZ1QL09_9ACTN</name>
<dbReference type="Pfam" id="PF19908">
    <property type="entry name" value="DUF6381"/>
    <property type="match status" value="1"/>
</dbReference>
<proteinExistence type="predicted"/>